<dbReference type="NCBIfam" id="NF006871">
    <property type="entry name" value="PRK09367.1"/>
    <property type="match status" value="1"/>
</dbReference>
<gene>
    <name evidence="9" type="ORF">AKO1_001584</name>
</gene>
<accession>A0AAW2ZDP7</accession>
<dbReference type="Pfam" id="PF00221">
    <property type="entry name" value="Lyase_aromatic"/>
    <property type="match status" value="1"/>
</dbReference>
<dbReference type="InterPro" id="IPR005921">
    <property type="entry name" value="HutH"/>
</dbReference>
<comment type="caution">
    <text evidence="9">The sequence shown here is derived from an EMBL/GenBank/DDBJ whole genome shotgun (WGS) entry which is preliminary data.</text>
</comment>
<proteinExistence type="inferred from homology"/>
<evidence type="ECO:0000256" key="1">
    <source>
        <dbReference type="ARBA" id="ARBA00005113"/>
    </source>
</evidence>
<dbReference type="NCBIfam" id="TIGR01225">
    <property type="entry name" value="hutH"/>
    <property type="match status" value="1"/>
</dbReference>
<reference evidence="9 10" key="1">
    <citation type="submission" date="2024-03" db="EMBL/GenBank/DDBJ databases">
        <title>The Acrasis kona genome and developmental transcriptomes reveal deep origins of eukaryotic multicellular pathways.</title>
        <authorList>
            <person name="Sheikh S."/>
            <person name="Fu C.-J."/>
            <person name="Brown M.W."/>
            <person name="Baldauf S.L."/>
        </authorList>
    </citation>
    <scope>NUCLEOTIDE SEQUENCE [LARGE SCALE GENOMIC DNA]</scope>
    <source>
        <strain evidence="9 10">ATCC MYA-3509</strain>
    </source>
</reference>
<evidence type="ECO:0000256" key="4">
    <source>
        <dbReference type="ARBA" id="ARBA00022808"/>
    </source>
</evidence>
<evidence type="ECO:0000256" key="7">
    <source>
        <dbReference type="RuleBase" id="RU003954"/>
    </source>
</evidence>
<dbReference type="CDD" id="cd00332">
    <property type="entry name" value="PAL-HAL"/>
    <property type="match status" value="1"/>
</dbReference>
<dbReference type="EMBL" id="JAOPGA020001261">
    <property type="protein sequence ID" value="KAL0486742.1"/>
    <property type="molecule type" value="Genomic_DNA"/>
</dbReference>
<keyword evidence="10" id="KW-1185">Reference proteome</keyword>
<dbReference type="SUPFAM" id="SSF48557">
    <property type="entry name" value="L-aspartase-like"/>
    <property type="match status" value="1"/>
</dbReference>
<dbReference type="GO" id="GO:0005737">
    <property type="term" value="C:cytoplasm"/>
    <property type="evidence" value="ECO:0007669"/>
    <property type="project" value="InterPro"/>
</dbReference>
<keyword evidence="5 7" id="KW-0456">Lyase</keyword>
<evidence type="ECO:0000313" key="9">
    <source>
        <dbReference type="EMBL" id="KAL0486742.1"/>
    </source>
</evidence>
<dbReference type="Proteomes" id="UP001431209">
    <property type="component" value="Unassembled WGS sequence"/>
</dbReference>
<evidence type="ECO:0000313" key="10">
    <source>
        <dbReference type="Proteomes" id="UP001431209"/>
    </source>
</evidence>
<dbReference type="EC" id="4.3.1.3" evidence="3 8"/>
<comment type="similarity">
    <text evidence="2 7">Belongs to the PAL/histidase family.</text>
</comment>
<evidence type="ECO:0000256" key="6">
    <source>
        <dbReference type="ARBA" id="ARBA00049269"/>
    </source>
</evidence>
<dbReference type="PANTHER" id="PTHR10362">
    <property type="entry name" value="HISTIDINE AMMONIA-LYASE"/>
    <property type="match status" value="1"/>
</dbReference>
<dbReference type="GO" id="GO:0006548">
    <property type="term" value="P:L-histidine catabolic process"/>
    <property type="evidence" value="ECO:0007669"/>
    <property type="project" value="InterPro"/>
</dbReference>
<evidence type="ECO:0000256" key="3">
    <source>
        <dbReference type="ARBA" id="ARBA00012994"/>
    </source>
</evidence>
<dbReference type="PROSITE" id="PS00488">
    <property type="entry name" value="PAL_HISTIDASE"/>
    <property type="match status" value="1"/>
</dbReference>
<dbReference type="FunFam" id="1.10.275.10:FF:000005">
    <property type="entry name" value="Histidine ammonia-lyase"/>
    <property type="match status" value="1"/>
</dbReference>
<comment type="pathway">
    <text evidence="1 8">Amino-acid degradation; L-histidine degradation into L-glutamate; N-formimidoyl-L-glutamate from L-histidine: step 1/3.</text>
</comment>
<keyword evidence="4 8" id="KW-0369">Histidine metabolism</keyword>
<dbReference type="FunFam" id="1.20.200.10:FF:000003">
    <property type="entry name" value="Histidine ammonia-lyase"/>
    <property type="match status" value="1"/>
</dbReference>
<sequence>MHTIELDGDSLCCQDLYDIGYKFGDINVTVSQEAKNRIIQSRNVVQDILDKNQVKYGINTGFGNFATVVIPNDELSALQRNLIRSHCAGVGKPLPIERARMLLALRINVLAKGFSGISLGIVESLVAALNKNCISYIPEKGTVGASGDLAPLAHMALGMMGEGTMWNPNTNKFEPANGVLAEHELTPIELGAKEGLALINGTQFMAALGSEALVRAKNVALAADVIAALSLEGLLGSNKAFDARIHRARRHNGQQQVAKRLRHFLFGDYNQQTKTHSQQSEIAESHRGCHRVQDAYTLRCIPQVHGVVHDTIEFCLGILENELNSGTDNPMVFADQAHGGDALIEDWNEQIVSGGNFHGEYPAKALDYLAIGVNELANMSERRIARLTDPNLSGLPAFLVNEGGLNSGFMIAHCTASSLTSENKVYVHPASSDTLSTSASKEDHVSMGGMAATKSLTLIENVERVVAIELMCACQAIDFLRPLKTTPVLESVYELVRSKVAYYDKDRHLSPDIDAIHELVRSGQLWQVANKFLPKDDNY</sequence>
<dbReference type="InterPro" id="IPR022313">
    <property type="entry name" value="Phe/His_NH3-lyase_AS"/>
</dbReference>
<dbReference type="AlphaFoldDB" id="A0AAW2ZDP7"/>
<organism evidence="9 10">
    <name type="scientific">Acrasis kona</name>
    <dbReference type="NCBI Taxonomy" id="1008807"/>
    <lineage>
        <taxon>Eukaryota</taxon>
        <taxon>Discoba</taxon>
        <taxon>Heterolobosea</taxon>
        <taxon>Tetramitia</taxon>
        <taxon>Eutetramitia</taxon>
        <taxon>Acrasidae</taxon>
        <taxon>Acrasis</taxon>
    </lineage>
</organism>
<evidence type="ECO:0000256" key="8">
    <source>
        <dbReference type="RuleBase" id="RU004479"/>
    </source>
</evidence>
<dbReference type="Gene3D" id="1.10.275.10">
    <property type="entry name" value="Fumarase/aspartase (N-terminal domain)"/>
    <property type="match status" value="1"/>
</dbReference>
<name>A0AAW2ZDP7_9EUKA</name>
<evidence type="ECO:0000256" key="2">
    <source>
        <dbReference type="ARBA" id="ARBA00007238"/>
    </source>
</evidence>
<dbReference type="InterPro" id="IPR001106">
    <property type="entry name" value="Aromatic_Lyase"/>
</dbReference>
<protein>
    <recommendedName>
        <fullName evidence="3 8">Histidine ammonia-lyase</fullName>
        <ecNumber evidence="3 8">4.3.1.3</ecNumber>
    </recommendedName>
</protein>
<dbReference type="Gene3D" id="1.20.200.10">
    <property type="entry name" value="Fumarase/aspartase (Central domain)"/>
    <property type="match status" value="1"/>
</dbReference>
<dbReference type="InterPro" id="IPR024083">
    <property type="entry name" value="Fumarase/histidase_N"/>
</dbReference>
<evidence type="ECO:0000256" key="5">
    <source>
        <dbReference type="ARBA" id="ARBA00023239"/>
    </source>
</evidence>
<dbReference type="InterPro" id="IPR008948">
    <property type="entry name" value="L-Aspartase-like"/>
</dbReference>
<dbReference type="GO" id="GO:0004397">
    <property type="term" value="F:histidine ammonia-lyase activity"/>
    <property type="evidence" value="ECO:0007669"/>
    <property type="project" value="UniProtKB-EC"/>
</dbReference>
<comment type="catalytic activity">
    <reaction evidence="6 8">
        <text>L-histidine = trans-urocanate + NH4(+)</text>
        <dbReference type="Rhea" id="RHEA:21232"/>
        <dbReference type="ChEBI" id="CHEBI:17771"/>
        <dbReference type="ChEBI" id="CHEBI:28938"/>
        <dbReference type="ChEBI" id="CHEBI:57595"/>
        <dbReference type="EC" id="4.3.1.3"/>
    </reaction>
</comment>